<evidence type="ECO:0000256" key="2">
    <source>
        <dbReference type="SAM" id="Phobius"/>
    </source>
</evidence>
<dbReference type="Proteomes" id="UP000182237">
    <property type="component" value="Chromosome I"/>
</dbReference>
<keyword evidence="4" id="KW-1185">Reference proteome</keyword>
<protein>
    <submittedName>
        <fullName evidence="3">Uncharacterized protein</fullName>
    </submittedName>
</protein>
<evidence type="ECO:0000313" key="3">
    <source>
        <dbReference type="EMBL" id="SDS37475.1"/>
    </source>
</evidence>
<feature type="transmembrane region" description="Helical" evidence="2">
    <location>
        <begin position="107"/>
        <end position="126"/>
    </location>
</feature>
<dbReference type="AlphaFoldDB" id="A0A1H1RP54"/>
<feature type="region of interest" description="Disordered" evidence="1">
    <location>
        <begin position="1"/>
        <end position="28"/>
    </location>
</feature>
<dbReference type="EMBL" id="LT629765">
    <property type="protein sequence ID" value="SDS37475.1"/>
    <property type="molecule type" value="Genomic_DNA"/>
</dbReference>
<dbReference type="eggNOG" id="ENOG5033A20">
    <property type="taxonomic scope" value="Bacteria"/>
</dbReference>
<name>A0A1H1RP54_9CORY</name>
<evidence type="ECO:0000313" key="4">
    <source>
        <dbReference type="Proteomes" id="UP000182237"/>
    </source>
</evidence>
<evidence type="ECO:0000256" key="1">
    <source>
        <dbReference type="SAM" id="MobiDB-lite"/>
    </source>
</evidence>
<reference evidence="3 4" key="1">
    <citation type="submission" date="2016-10" db="EMBL/GenBank/DDBJ databases">
        <authorList>
            <person name="de Groot N.N."/>
        </authorList>
    </citation>
    <scope>NUCLEOTIDE SEQUENCE [LARGE SCALE GENOMIC DNA]</scope>
    <source>
        <strain evidence="3 4">DSM 45434</strain>
    </source>
</reference>
<organism evidence="3 4">
    <name type="scientific">Corynebacterium timonense</name>
    <dbReference type="NCBI Taxonomy" id="441500"/>
    <lineage>
        <taxon>Bacteria</taxon>
        <taxon>Bacillati</taxon>
        <taxon>Actinomycetota</taxon>
        <taxon>Actinomycetes</taxon>
        <taxon>Mycobacteriales</taxon>
        <taxon>Corynebacteriaceae</taxon>
        <taxon>Corynebacterium</taxon>
    </lineage>
</organism>
<sequence>MPERYTNAVSEKTNTNADFPDNPPPRQGARAVPAPLRFGSVVVLLQCVVAYGYAIWLVVANLSGTSDDSLTSESAAAEYVGIGTAVFIILIFGFVAWCAVRLIRGTTSGTGAIVLLEAILVGVAFYMFSGGAWALGLATLLSALLAIIGVFHPASGEHLRRVYADKTGTGTGGR</sequence>
<feature type="transmembrane region" description="Helical" evidence="2">
    <location>
        <begin position="36"/>
        <end position="59"/>
    </location>
</feature>
<keyword evidence="2" id="KW-1133">Transmembrane helix</keyword>
<feature type="transmembrane region" description="Helical" evidence="2">
    <location>
        <begin position="79"/>
        <end position="100"/>
    </location>
</feature>
<keyword evidence="2" id="KW-0472">Membrane</keyword>
<feature type="compositionally biased region" description="Polar residues" evidence="1">
    <location>
        <begin position="7"/>
        <end position="17"/>
    </location>
</feature>
<keyword evidence="2" id="KW-0812">Transmembrane</keyword>
<gene>
    <name evidence="3" type="ORF">SAMN04488539_1549</name>
</gene>
<accession>A0A1H1RP54</accession>
<feature type="transmembrane region" description="Helical" evidence="2">
    <location>
        <begin position="132"/>
        <end position="151"/>
    </location>
</feature>
<proteinExistence type="predicted"/>